<accession>A0ABR7XFN8</accession>
<keyword evidence="1" id="KW-0732">Signal</keyword>
<dbReference type="RefSeq" id="WP_191183237.1">
    <property type="nucleotide sequence ID" value="NZ_JACXAJ010000002.1"/>
</dbReference>
<keyword evidence="3" id="KW-1185">Reference proteome</keyword>
<protein>
    <recommendedName>
        <fullName evidence="4">Outer membrane protein beta-barrel domain-containing protein</fullName>
    </recommendedName>
</protein>
<gene>
    <name evidence="2" type="ORF">H9Q13_08045</name>
</gene>
<feature type="signal peptide" evidence="1">
    <location>
        <begin position="1"/>
        <end position="20"/>
    </location>
</feature>
<evidence type="ECO:0008006" key="4">
    <source>
        <dbReference type="Google" id="ProtNLM"/>
    </source>
</evidence>
<name>A0ABR7XFN8_9BACT</name>
<organism evidence="2 3">
    <name type="scientific">Pontibacter aquaedesilientis</name>
    <dbReference type="NCBI Taxonomy" id="2766980"/>
    <lineage>
        <taxon>Bacteria</taxon>
        <taxon>Pseudomonadati</taxon>
        <taxon>Bacteroidota</taxon>
        <taxon>Cytophagia</taxon>
        <taxon>Cytophagales</taxon>
        <taxon>Hymenobacteraceae</taxon>
        <taxon>Pontibacter</taxon>
    </lineage>
</organism>
<proteinExistence type="predicted"/>
<sequence>MRRTFSVILLVLALAASATAQDIYPLGQRIGLQLGSAVPIGDFSKDRFEDEFPPMASKGTMVQGSYARDLKPGIAWGVTAGWRWNRFDLDRFAQEDDELVMSRRASAWQSGFVLADLYLQSKVQRFFGYVKGSVGGAYSQSPDLQVNTSYGPIARTPDSAVSIAYGLAGGIGVQAKQVNFSMEIGTLASRPTFEVSDAQGQRFRYKQSMQTVHVNLGVSYTL</sequence>
<dbReference type="EMBL" id="JACXAJ010000002">
    <property type="protein sequence ID" value="MBD1397114.1"/>
    <property type="molecule type" value="Genomic_DNA"/>
</dbReference>
<evidence type="ECO:0000313" key="2">
    <source>
        <dbReference type="EMBL" id="MBD1397114.1"/>
    </source>
</evidence>
<feature type="chain" id="PRO_5045760050" description="Outer membrane protein beta-barrel domain-containing protein" evidence="1">
    <location>
        <begin position="21"/>
        <end position="222"/>
    </location>
</feature>
<evidence type="ECO:0000313" key="3">
    <source>
        <dbReference type="Proteomes" id="UP000625551"/>
    </source>
</evidence>
<reference evidence="2 3" key="1">
    <citation type="submission" date="2020-09" db="EMBL/GenBank/DDBJ databases">
        <title>Genome sequencing and assembly of Pontibacter sp.</title>
        <authorList>
            <person name="Chhetri G."/>
        </authorList>
    </citation>
    <scope>NUCLEOTIDE SEQUENCE [LARGE SCALE GENOMIC DNA]</scope>
    <source>
        <strain evidence="2 3">JH31</strain>
    </source>
</reference>
<comment type="caution">
    <text evidence="2">The sequence shown here is derived from an EMBL/GenBank/DDBJ whole genome shotgun (WGS) entry which is preliminary data.</text>
</comment>
<evidence type="ECO:0000256" key="1">
    <source>
        <dbReference type="SAM" id="SignalP"/>
    </source>
</evidence>
<dbReference type="Proteomes" id="UP000625551">
    <property type="component" value="Unassembled WGS sequence"/>
</dbReference>